<dbReference type="PANTHER" id="PTHR43673:SF10">
    <property type="entry name" value="NADH DEHYDROGENASE_NAD(P)H NITROREDUCTASE XCC3605-RELATED"/>
    <property type="match status" value="1"/>
</dbReference>
<comment type="caution">
    <text evidence="7">The sequence shown here is derived from an EMBL/GenBank/DDBJ whole genome shotgun (WGS) entry which is preliminary data.</text>
</comment>
<dbReference type="AlphaFoldDB" id="A0A6V8M1T9"/>
<feature type="domain" description="4Fe-4S ferredoxin-type" evidence="6">
    <location>
        <begin position="2"/>
        <end position="31"/>
    </location>
</feature>
<evidence type="ECO:0000256" key="5">
    <source>
        <dbReference type="ARBA" id="ARBA00023014"/>
    </source>
</evidence>
<keyword evidence="3" id="KW-0560">Oxidoreductase</keyword>
<reference evidence="7 8" key="1">
    <citation type="submission" date="2020-04" db="EMBL/GenBank/DDBJ databases">
        <authorList>
            <consortium name="Desulfovibrio sp. FSS-1 genome sequencing consortium"/>
            <person name="Shimoshige H."/>
            <person name="Kobayashi H."/>
            <person name="Maekawa T."/>
        </authorList>
    </citation>
    <scope>NUCLEOTIDE SEQUENCE [LARGE SCALE GENOMIC DNA]</scope>
    <source>
        <strain evidence="7 8">SIID29052-01</strain>
    </source>
</reference>
<protein>
    <submittedName>
        <fullName evidence="7">Ferredoxin</fullName>
    </submittedName>
</protein>
<evidence type="ECO:0000256" key="1">
    <source>
        <dbReference type="ARBA" id="ARBA00007118"/>
    </source>
</evidence>
<accession>A0A6V8M1T9</accession>
<dbReference type="InterPro" id="IPR017896">
    <property type="entry name" value="4Fe4S_Fe-S-bd"/>
</dbReference>
<gene>
    <name evidence="7" type="ORF">NNJEOMEG_03779</name>
</gene>
<dbReference type="Pfam" id="PF00881">
    <property type="entry name" value="Nitroreductase"/>
    <property type="match status" value="1"/>
</dbReference>
<dbReference type="SUPFAM" id="SSF55469">
    <property type="entry name" value="FMN-dependent nitroreductase-like"/>
    <property type="match status" value="1"/>
</dbReference>
<dbReference type="InterPro" id="IPR029479">
    <property type="entry name" value="Nitroreductase"/>
</dbReference>
<dbReference type="GO" id="GO:0051536">
    <property type="term" value="F:iron-sulfur cluster binding"/>
    <property type="evidence" value="ECO:0007669"/>
    <property type="project" value="UniProtKB-KW"/>
</dbReference>
<keyword evidence="4" id="KW-0408">Iron</keyword>
<dbReference type="GO" id="GO:0046872">
    <property type="term" value="F:metal ion binding"/>
    <property type="evidence" value="ECO:0007669"/>
    <property type="project" value="UniProtKB-KW"/>
</dbReference>
<evidence type="ECO:0000256" key="2">
    <source>
        <dbReference type="ARBA" id="ARBA00022723"/>
    </source>
</evidence>
<name>A0A6V8M1T9_9BACT</name>
<dbReference type="Proteomes" id="UP000494245">
    <property type="component" value="Unassembled WGS sequence"/>
</dbReference>
<dbReference type="Pfam" id="PF13187">
    <property type="entry name" value="Fer4_9"/>
    <property type="match status" value="1"/>
</dbReference>
<keyword evidence="5" id="KW-0411">Iron-sulfur</keyword>
<reference evidence="7 8" key="2">
    <citation type="submission" date="2020-05" db="EMBL/GenBank/DDBJ databases">
        <title>Draft genome sequence of Desulfovibrio sp. strainFSS-1.</title>
        <authorList>
            <person name="Shimoshige H."/>
            <person name="Kobayashi H."/>
            <person name="Maekawa T."/>
        </authorList>
    </citation>
    <scope>NUCLEOTIDE SEQUENCE [LARGE SCALE GENOMIC DNA]</scope>
    <source>
        <strain evidence="7 8">SIID29052-01</strain>
    </source>
</reference>
<dbReference type="InterPro" id="IPR017900">
    <property type="entry name" value="4Fe4S_Fe_S_CS"/>
</dbReference>
<evidence type="ECO:0000256" key="3">
    <source>
        <dbReference type="ARBA" id="ARBA00023002"/>
    </source>
</evidence>
<organism evidence="7 8">
    <name type="scientific">Fundidesulfovibrio magnetotacticus</name>
    <dbReference type="NCBI Taxonomy" id="2730080"/>
    <lineage>
        <taxon>Bacteria</taxon>
        <taxon>Pseudomonadati</taxon>
        <taxon>Thermodesulfobacteriota</taxon>
        <taxon>Desulfovibrionia</taxon>
        <taxon>Desulfovibrionales</taxon>
        <taxon>Desulfovibrionaceae</taxon>
        <taxon>Fundidesulfovibrio</taxon>
    </lineage>
</organism>
<dbReference type="RefSeq" id="WP_173087044.1">
    <property type="nucleotide sequence ID" value="NZ_BLTE01000025.1"/>
</dbReference>
<evidence type="ECO:0000259" key="6">
    <source>
        <dbReference type="PROSITE" id="PS51379"/>
    </source>
</evidence>
<sequence>MLDLRIDETLCIRCGECAADCPAGIITLNDLPEITDEQGCYKCMHCYAVCPEGALSILGSDPADPAWKPGPLPGTGELANLVRMRRSVRRFQDENLPWERIEALLQNASHAPTGVNARDVLFTVTRDKAFTAALGREMLDAVAAAKDAGRLPEGLVGQYLGWVAKCWKEEGRDVILRGAPHLLLASAPADAPCPVQDTHIALATFELLAASQGLGTLWDGLFMMALAVCPQILPRLGLPGGHQIGYAMLFGKPAVAYQRVAPHGPARVNALG</sequence>
<dbReference type="Gene3D" id="3.40.109.10">
    <property type="entry name" value="NADH Oxidase"/>
    <property type="match status" value="1"/>
</dbReference>
<keyword evidence="2" id="KW-0479">Metal-binding</keyword>
<comment type="similarity">
    <text evidence="1">Belongs to the nitroreductase family.</text>
</comment>
<dbReference type="SUPFAM" id="SSF54862">
    <property type="entry name" value="4Fe-4S ferredoxins"/>
    <property type="match status" value="1"/>
</dbReference>
<feature type="domain" description="4Fe-4S ferredoxin-type" evidence="6">
    <location>
        <begin position="32"/>
        <end position="60"/>
    </location>
</feature>
<evidence type="ECO:0000313" key="7">
    <source>
        <dbReference type="EMBL" id="GFK95906.1"/>
    </source>
</evidence>
<dbReference type="PANTHER" id="PTHR43673">
    <property type="entry name" value="NAD(P)H NITROREDUCTASE YDGI-RELATED"/>
    <property type="match status" value="1"/>
</dbReference>
<evidence type="ECO:0000313" key="8">
    <source>
        <dbReference type="Proteomes" id="UP000494245"/>
    </source>
</evidence>
<dbReference type="PROSITE" id="PS51379">
    <property type="entry name" value="4FE4S_FER_2"/>
    <property type="match status" value="2"/>
</dbReference>
<dbReference type="InterPro" id="IPR000415">
    <property type="entry name" value="Nitroreductase-like"/>
</dbReference>
<dbReference type="EMBL" id="BLTE01000025">
    <property type="protein sequence ID" value="GFK95906.1"/>
    <property type="molecule type" value="Genomic_DNA"/>
</dbReference>
<dbReference type="Gene3D" id="3.30.70.20">
    <property type="match status" value="1"/>
</dbReference>
<dbReference type="PROSITE" id="PS00198">
    <property type="entry name" value="4FE4S_FER_1"/>
    <property type="match status" value="1"/>
</dbReference>
<dbReference type="CDD" id="cd02143">
    <property type="entry name" value="nitroreductase_FeS-like"/>
    <property type="match status" value="1"/>
</dbReference>
<keyword evidence="8" id="KW-1185">Reference proteome</keyword>
<proteinExistence type="inferred from homology"/>
<dbReference type="GO" id="GO:0016491">
    <property type="term" value="F:oxidoreductase activity"/>
    <property type="evidence" value="ECO:0007669"/>
    <property type="project" value="UniProtKB-KW"/>
</dbReference>
<evidence type="ECO:0000256" key="4">
    <source>
        <dbReference type="ARBA" id="ARBA00023004"/>
    </source>
</evidence>